<keyword evidence="3" id="KW-1185">Reference proteome</keyword>
<dbReference type="EMBL" id="KN831954">
    <property type="protein sequence ID" value="KIO09646.1"/>
    <property type="molecule type" value="Genomic_DNA"/>
</dbReference>
<reference evidence="3" key="2">
    <citation type="submission" date="2015-01" db="EMBL/GenBank/DDBJ databases">
        <title>Evolutionary Origins and Diversification of the Mycorrhizal Mutualists.</title>
        <authorList>
            <consortium name="DOE Joint Genome Institute"/>
            <consortium name="Mycorrhizal Genomics Consortium"/>
            <person name="Kohler A."/>
            <person name="Kuo A."/>
            <person name="Nagy L.G."/>
            <person name="Floudas D."/>
            <person name="Copeland A."/>
            <person name="Barry K.W."/>
            <person name="Cichocki N."/>
            <person name="Veneault-Fourrey C."/>
            <person name="LaButti K."/>
            <person name="Lindquist E.A."/>
            <person name="Lipzen A."/>
            <person name="Lundell T."/>
            <person name="Morin E."/>
            <person name="Murat C."/>
            <person name="Riley R."/>
            <person name="Ohm R."/>
            <person name="Sun H."/>
            <person name="Tunlid A."/>
            <person name="Henrissat B."/>
            <person name="Grigoriev I.V."/>
            <person name="Hibbett D.S."/>
            <person name="Martin F."/>
        </authorList>
    </citation>
    <scope>NUCLEOTIDE SEQUENCE [LARGE SCALE GENOMIC DNA]</scope>
    <source>
        <strain evidence="3">Marx 270</strain>
    </source>
</reference>
<evidence type="ECO:0000313" key="2">
    <source>
        <dbReference type="EMBL" id="KIO09646.1"/>
    </source>
</evidence>
<feature type="region of interest" description="Disordered" evidence="1">
    <location>
        <begin position="1"/>
        <end position="20"/>
    </location>
</feature>
<reference evidence="2 3" key="1">
    <citation type="submission" date="2014-04" db="EMBL/GenBank/DDBJ databases">
        <authorList>
            <consortium name="DOE Joint Genome Institute"/>
            <person name="Kuo A."/>
            <person name="Kohler A."/>
            <person name="Costa M.D."/>
            <person name="Nagy L.G."/>
            <person name="Floudas D."/>
            <person name="Copeland A."/>
            <person name="Barry K.W."/>
            <person name="Cichocki N."/>
            <person name="Veneault-Fourrey C."/>
            <person name="LaButti K."/>
            <person name="Lindquist E.A."/>
            <person name="Lipzen A."/>
            <person name="Lundell T."/>
            <person name="Morin E."/>
            <person name="Murat C."/>
            <person name="Sun H."/>
            <person name="Tunlid A."/>
            <person name="Henrissat B."/>
            <person name="Grigoriev I.V."/>
            <person name="Hibbett D.S."/>
            <person name="Martin F."/>
            <person name="Nordberg H.P."/>
            <person name="Cantor M.N."/>
            <person name="Hua S.X."/>
        </authorList>
    </citation>
    <scope>NUCLEOTIDE SEQUENCE [LARGE SCALE GENOMIC DNA]</scope>
    <source>
        <strain evidence="2 3">Marx 270</strain>
    </source>
</reference>
<dbReference type="Proteomes" id="UP000054217">
    <property type="component" value="Unassembled WGS sequence"/>
</dbReference>
<evidence type="ECO:0000313" key="3">
    <source>
        <dbReference type="Proteomes" id="UP000054217"/>
    </source>
</evidence>
<name>A0A0C3PLL7_PISTI</name>
<proteinExistence type="predicted"/>
<dbReference type="HOGENOM" id="CLU_3051316_0_0_1"/>
<sequence length="54" mass="6016">MYAKYHLPRQRPPGPHTRHARTELQFGFGTLRPGRSHIPCGAARPTILQVATAP</sequence>
<gene>
    <name evidence="2" type="ORF">M404DRAFT_996482</name>
</gene>
<evidence type="ECO:0000256" key="1">
    <source>
        <dbReference type="SAM" id="MobiDB-lite"/>
    </source>
</evidence>
<organism evidence="2 3">
    <name type="scientific">Pisolithus tinctorius Marx 270</name>
    <dbReference type="NCBI Taxonomy" id="870435"/>
    <lineage>
        <taxon>Eukaryota</taxon>
        <taxon>Fungi</taxon>
        <taxon>Dikarya</taxon>
        <taxon>Basidiomycota</taxon>
        <taxon>Agaricomycotina</taxon>
        <taxon>Agaricomycetes</taxon>
        <taxon>Agaricomycetidae</taxon>
        <taxon>Boletales</taxon>
        <taxon>Sclerodermatineae</taxon>
        <taxon>Pisolithaceae</taxon>
        <taxon>Pisolithus</taxon>
    </lineage>
</organism>
<dbReference type="AlphaFoldDB" id="A0A0C3PLL7"/>
<protein>
    <submittedName>
        <fullName evidence="2">Uncharacterized protein</fullName>
    </submittedName>
</protein>
<accession>A0A0C3PLL7</accession>
<dbReference type="InParanoid" id="A0A0C3PLL7"/>